<evidence type="ECO:0000313" key="2">
    <source>
        <dbReference type="Proteomes" id="UP000249522"/>
    </source>
</evidence>
<sequence length="462" mass="50029">MRVAELKEHLQAPAGSSIEVLNSVTGTAVSDGIAGTDIIVRVQDAALNRADYPIRVQQPVSTFEELQAAAARIDLQAIKLMNASLSSSWEALRFDSRVELRGAVDQVTITALRYEGIIPVTPPGVTLTANASTDTQLRSAMNGFADHIIVRGLSGYQEGTITRLPGGFYAYYDKDIGQAFAHTPEALMEAVQDPAVTSVYVANDISLSAAYDIGTKSITLAGDGRNVYGLTGTAIKLEGVALPDGSTSQGPGVLMAGGPYLAPSMTITFTETLSDAAKARVQQAVESAAPELAFVPENFTWTDATLDIYHPAEGNYYFQRDIRIQLAEGAHAPFVTIMNVGLQAAIEPVPRYVPVQELTITFNQELTADATNIFYWPEVIADLYMMQNGSLVSLPIESIRWDEMAVPGQSLRIKLAAPYIVEGADSIHIQLNPSRLTSGEGDKLEREWLEDRLVRYTDMLLL</sequence>
<name>A0A2W1LCP1_9BACL</name>
<evidence type="ECO:0000313" key="1">
    <source>
        <dbReference type="EMBL" id="PZD96449.1"/>
    </source>
</evidence>
<dbReference type="AlphaFoldDB" id="A0A2W1LCP1"/>
<gene>
    <name evidence="1" type="ORF">DNH61_08050</name>
</gene>
<accession>A0A2W1LCP1</accession>
<reference evidence="1 2" key="1">
    <citation type="submission" date="2018-06" db="EMBL/GenBank/DDBJ databases">
        <title>Paenibacillus imtechensis sp. nov.</title>
        <authorList>
            <person name="Pinnaka A.K."/>
            <person name="Singh H."/>
            <person name="Kaur M."/>
        </authorList>
    </citation>
    <scope>NUCLEOTIDE SEQUENCE [LARGE SCALE GENOMIC DNA]</scope>
    <source>
        <strain evidence="1 2">SMB1</strain>
    </source>
</reference>
<proteinExistence type="predicted"/>
<dbReference type="EMBL" id="QKRB01000038">
    <property type="protein sequence ID" value="PZD96449.1"/>
    <property type="molecule type" value="Genomic_DNA"/>
</dbReference>
<organism evidence="1 2">
    <name type="scientific">Paenibacillus sambharensis</name>
    <dbReference type="NCBI Taxonomy" id="1803190"/>
    <lineage>
        <taxon>Bacteria</taxon>
        <taxon>Bacillati</taxon>
        <taxon>Bacillota</taxon>
        <taxon>Bacilli</taxon>
        <taxon>Bacillales</taxon>
        <taxon>Paenibacillaceae</taxon>
        <taxon>Paenibacillus</taxon>
    </lineage>
</organism>
<dbReference type="Proteomes" id="UP000249522">
    <property type="component" value="Unassembled WGS sequence"/>
</dbReference>
<comment type="caution">
    <text evidence="1">The sequence shown here is derived from an EMBL/GenBank/DDBJ whole genome shotgun (WGS) entry which is preliminary data.</text>
</comment>
<protein>
    <submittedName>
        <fullName evidence="1">Uncharacterized protein</fullName>
    </submittedName>
</protein>
<keyword evidence="2" id="KW-1185">Reference proteome</keyword>